<feature type="signal peptide" evidence="1">
    <location>
        <begin position="1"/>
        <end position="24"/>
    </location>
</feature>
<comment type="caution">
    <text evidence="2">The sequence shown here is derived from an EMBL/GenBank/DDBJ whole genome shotgun (WGS) entry which is preliminary data.</text>
</comment>
<evidence type="ECO:0008006" key="4">
    <source>
        <dbReference type="Google" id="ProtNLM"/>
    </source>
</evidence>
<keyword evidence="3" id="KW-1185">Reference proteome</keyword>
<gene>
    <name evidence="2" type="ORF">GCM10009125_24800</name>
</gene>
<dbReference type="InterPro" id="IPR025421">
    <property type="entry name" value="DUF4148"/>
</dbReference>
<evidence type="ECO:0000313" key="2">
    <source>
        <dbReference type="EMBL" id="GAA0234919.1"/>
    </source>
</evidence>
<reference evidence="2 3" key="1">
    <citation type="journal article" date="2019" name="Int. J. Syst. Evol. Microbiol.">
        <title>The Global Catalogue of Microorganisms (GCM) 10K type strain sequencing project: providing services to taxonomists for standard genome sequencing and annotation.</title>
        <authorList>
            <consortium name="The Broad Institute Genomics Platform"/>
            <consortium name="The Broad Institute Genome Sequencing Center for Infectious Disease"/>
            <person name="Wu L."/>
            <person name="Ma J."/>
        </authorList>
    </citation>
    <scope>NUCLEOTIDE SEQUENCE [LARGE SCALE GENOMIC DNA]</scope>
    <source>
        <strain evidence="2 3">JCM 16240</strain>
    </source>
</reference>
<protein>
    <recommendedName>
        <fullName evidence="4">DUF4148 domain-containing protein</fullName>
    </recommendedName>
</protein>
<proteinExistence type="predicted"/>
<evidence type="ECO:0000313" key="3">
    <source>
        <dbReference type="Proteomes" id="UP001501176"/>
    </source>
</evidence>
<feature type="chain" id="PRO_5046372314" description="DUF4148 domain-containing protein" evidence="1">
    <location>
        <begin position="25"/>
        <end position="104"/>
    </location>
</feature>
<organism evidence="2 3">
    <name type="scientific">Castellaniella daejeonensis</name>
    <dbReference type="NCBI Taxonomy" id="659013"/>
    <lineage>
        <taxon>Bacteria</taxon>
        <taxon>Pseudomonadati</taxon>
        <taxon>Pseudomonadota</taxon>
        <taxon>Betaproteobacteria</taxon>
        <taxon>Burkholderiales</taxon>
        <taxon>Alcaligenaceae</taxon>
        <taxon>Castellaniella</taxon>
    </lineage>
</organism>
<name>A0ABN0U1E6_9BURK</name>
<keyword evidence="1" id="KW-0732">Signal</keyword>
<dbReference type="Proteomes" id="UP001501176">
    <property type="component" value="Unassembled WGS sequence"/>
</dbReference>
<dbReference type="RefSeq" id="WP_325124302.1">
    <property type="nucleotide sequence ID" value="NZ_BAAAFN010000015.1"/>
</dbReference>
<sequence>MKVATAASIALLSLGLASAGIARADQANYPEIVTPSTQSRADIVQALRMAQSQGLVVVGEQTSYPGSQAGDQALTRAQVLNELNQAKSAGLLTIGDNGQYPRTL</sequence>
<dbReference type="Pfam" id="PF13663">
    <property type="entry name" value="DUF4148"/>
    <property type="match status" value="1"/>
</dbReference>
<accession>A0ABN0U1E6</accession>
<dbReference type="EMBL" id="BAAAFN010000015">
    <property type="protein sequence ID" value="GAA0234919.1"/>
    <property type="molecule type" value="Genomic_DNA"/>
</dbReference>
<evidence type="ECO:0000256" key="1">
    <source>
        <dbReference type="SAM" id="SignalP"/>
    </source>
</evidence>